<dbReference type="Gene3D" id="3.30.300.20">
    <property type="match status" value="1"/>
</dbReference>
<dbReference type="EMBL" id="AXCW01000356">
    <property type="protein sequence ID" value="EYR62031.1"/>
    <property type="molecule type" value="Genomic_DNA"/>
</dbReference>
<dbReference type="PANTHER" id="PTHR34352">
    <property type="entry name" value="PROTEIN YHFA"/>
    <property type="match status" value="1"/>
</dbReference>
<accession>A0A021VLH2</accession>
<keyword evidence="3" id="KW-1185">Reference proteome</keyword>
<dbReference type="InterPro" id="IPR003718">
    <property type="entry name" value="OsmC/Ohr_fam"/>
</dbReference>
<feature type="region of interest" description="Disordered" evidence="1">
    <location>
        <begin position="1"/>
        <end position="43"/>
    </location>
</feature>
<evidence type="ECO:0000256" key="1">
    <source>
        <dbReference type="SAM" id="MobiDB-lite"/>
    </source>
</evidence>
<proteinExistence type="predicted"/>
<reference evidence="2 3" key="1">
    <citation type="submission" date="2014-01" db="EMBL/GenBank/DDBJ databases">
        <title>Actinotalea ferrariae CF5-4.</title>
        <authorList>
            <person name="Chen F."/>
            <person name="Li Y."/>
            <person name="Wang G."/>
        </authorList>
    </citation>
    <scope>NUCLEOTIDE SEQUENCE [LARGE SCALE GENOMIC DNA]</scope>
    <source>
        <strain evidence="2 3">CF5-4</strain>
    </source>
</reference>
<dbReference type="SUPFAM" id="SSF82784">
    <property type="entry name" value="OsmC-like"/>
    <property type="match status" value="1"/>
</dbReference>
<evidence type="ECO:0000313" key="2">
    <source>
        <dbReference type="EMBL" id="EYR62031.1"/>
    </source>
</evidence>
<gene>
    <name evidence="2" type="ORF">N866_12650</name>
</gene>
<evidence type="ECO:0000313" key="3">
    <source>
        <dbReference type="Proteomes" id="UP000019753"/>
    </source>
</evidence>
<protein>
    <submittedName>
        <fullName evidence="2">Oxidoreductase</fullName>
    </submittedName>
</protein>
<name>A0A021VLH2_9CELL</name>
<comment type="caution">
    <text evidence="2">The sequence shown here is derived from an EMBL/GenBank/DDBJ whole genome shotgun (WGS) entry which is preliminary data.</text>
</comment>
<feature type="compositionally biased region" description="Low complexity" evidence="1">
    <location>
        <begin position="10"/>
        <end position="29"/>
    </location>
</feature>
<dbReference type="PANTHER" id="PTHR34352:SF1">
    <property type="entry name" value="PROTEIN YHFA"/>
    <property type="match status" value="1"/>
</dbReference>
<organism evidence="2 3">
    <name type="scientific">Actinotalea ferrariae CF5-4</name>
    <dbReference type="NCBI Taxonomy" id="948458"/>
    <lineage>
        <taxon>Bacteria</taxon>
        <taxon>Bacillati</taxon>
        <taxon>Actinomycetota</taxon>
        <taxon>Actinomycetes</taxon>
        <taxon>Micrococcales</taxon>
        <taxon>Cellulomonadaceae</taxon>
        <taxon>Actinotalea</taxon>
    </lineage>
</organism>
<dbReference type="InterPro" id="IPR036102">
    <property type="entry name" value="OsmC/Ohrsf"/>
</dbReference>
<dbReference type="OrthoDB" id="4864805at2"/>
<sequence>MTTPENLTGPTHASAATDATDPTTDAPSARRTVDIDRTGPSTYLARNARGGELRVSATGDADFTPVELLLVALGACSAVDVDTVTARRVEPDRFTVRVEGDKVRLNGGNMLTDLVVSFDVRFPEGPEGDAARDVLPRALRISHERSCTVSRTVEAGTPVAMRLVEPS</sequence>
<dbReference type="Pfam" id="PF02566">
    <property type="entry name" value="OsmC"/>
    <property type="match status" value="1"/>
</dbReference>
<dbReference type="Proteomes" id="UP000019753">
    <property type="component" value="Unassembled WGS sequence"/>
</dbReference>
<dbReference type="InterPro" id="IPR015946">
    <property type="entry name" value="KH_dom-like_a/b"/>
</dbReference>
<dbReference type="AlphaFoldDB" id="A0A021VLH2"/>
<dbReference type="RefSeq" id="WP_081802790.1">
    <property type="nucleotide sequence ID" value="NZ_AXCW01000356.1"/>
</dbReference>